<name>A0ABT9RUH6_9MICC</name>
<evidence type="ECO:0000313" key="2">
    <source>
        <dbReference type="EMBL" id="MDP9887954.1"/>
    </source>
</evidence>
<dbReference type="Proteomes" id="UP001226577">
    <property type="component" value="Unassembled WGS sequence"/>
</dbReference>
<feature type="domain" description="HNH" evidence="1">
    <location>
        <begin position="189"/>
        <end position="240"/>
    </location>
</feature>
<keyword evidence="2" id="KW-0378">Hydrolase</keyword>
<keyword evidence="3" id="KW-1185">Reference proteome</keyword>
<evidence type="ECO:0000313" key="3">
    <source>
        <dbReference type="Proteomes" id="UP001226577"/>
    </source>
</evidence>
<sequence>MTAVILGCDTNALLRWGYPAAVGHVALHGGILKRWPLYSCPDVEEGTEAWLLVHGSNDAGSGLMGHGLVMSQPCRVDPGGDHEAAGWFVAVAFDALLPLGEQIRAGTVGNVIPKDLWAQAAGPALVTLPPSYVPVLRRLWRELGPTTADPAEVVGGSLPPAAVSNIQVNRYERDPDARRACLAFHGTRCAACGFSFESTYGETGTGALAVHHVVPPAMLEGGYELDPIADLVPLCRNCHAVAHGATPPLSVTELQSMISGAGHLRGDVVAAPVLQAQEDARRILEAGQA</sequence>
<dbReference type="InterPro" id="IPR002711">
    <property type="entry name" value="HNH"/>
</dbReference>
<dbReference type="RefSeq" id="WP_141941708.1">
    <property type="nucleotide sequence ID" value="NZ_JAUSRE010000006.1"/>
</dbReference>
<dbReference type="EMBL" id="JAUSRE010000006">
    <property type="protein sequence ID" value="MDP9887954.1"/>
    <property type="molecule type" value="Genomic_DNA"/>
</dbReference>
<dbReference type="GO" id="GO:0016787">
    <property type="term" value="F:hydrolase activity"/>
    <property type="evidence" value="ECO:0007669"/>
    <property type="project" value="UniProtKB-KW"/>
</dbReference>
<protein>
    <submittedName>
        <fullName evidence="2">5-methylcytosine-specific restriction protein A</fullName>
        <ecNumber evidence="2">3.1.21.-</ecNumber>
    </submittedName>
</protein>
<proteinExistence type="predicted"/>
<dbReference type="InterPro" id="IPR003615">
    <property type="entry name" value="HNH_nuc"/>
</dbReference>
<evidence type="ECO:0000259" key="1">
    <source>
        <dbReference type="Pfam" id="PF01844"/>
    </source>
</evidence>
<comment type="caution">
    <text evidence="2">The sequence shown here is derived from an EMBL/GenBank/DDBJ whole genome shotgun (WGS) entry which is preliminary data.</text>
</comment>
<dbReference type="Gene3D" id="1.10.30.50">
    <property type="match status" value="1"/>
</dbReference>
<accession>A0ABT9RUH6</accession>
<gene>
    <name evidence="2" type="ORF">J2X98_001533</name>
</gene>
<dbReference type="EC" id="3.1.21.-" evidence="2"/>
<dbReference type="CDD" id="cd00085">
    <property type="entry name" value="HNHc"/>
    <property type="match status" value="1"/>
</dbReference>
<reference evidence="2 3" key="1">
    <citation type="submission" date="2023-07" db="EMBL/GenBank/DDBJ databases">
        <title>Sorghum-associated microbial communities from plants grown in Nebraska, USA.</title>
        <authorList>
            <person name="Schachtman D."/>
        </authorList>
    </citation>
    <scope>NUCLEOTIDE SEQUENCE [LARGE SCALE GENOMIC DNA]</scope>
    <source>
        <strain evidence="2 3">CC222</strain>
    </source>
</reference>
<dbReference type="Pfam" id="PF01844">
    <property type="entry name" value="HNH"/>
    <property type="match status" value="1"/>
</dbReference>
<organism evidence="2 3">
    <name type="scientific">Pseudarthrobacter enclensis</name>
    <dbReference type="NCBI Taxonomy" id="993070"/>
    <lineage>
        <taxon>Bacteria</taxon>
        <taxon>Bacillati</taxon>
        <taxon>Actinomycetota</taxon>
        <taxon>Actinomycetes</taxon>
        <taxon>Micrococcales</taxon>
        <taxon>Micrococcaceae</taxon>
        <taxon>Pseudarthrobacter</taxon>
    </lineage>
</organism>